<keyword evidence="3" id="KW-1185">Reference proteome</keyword>
<reference evidence="2 3" key="1">
    <citation type="submission" date="2024-10" db="EMBL/GenBank/DDBJ databases">
        <authorList>
            <person name="Topkara A.R."/>
            <person name="Saygin H."/>
        </authorList>
    </citation>
    <scope>NUCLEOTIDE SEQUENCE [LARGE SCALE GENOMIC DNA]</scope>
    <source>
        <strain evidence="2 3">M3C6</strain>
    </source>
</reference>
<dbReference type="EMBL" id="JBICRM010000036">
    <property type="protein sequence ID" value="MFG1709435.1"/>
    <property type="molecule type" value="Genomic_DNA"/>
</dbReference>
<proteinExistence type="predicted"/>
<dbReference type="Gene3D" id="3.30.1540.10">
    <property type="entry name" value="formyl-coa transferase, domain 3"/>
    <property type="match status" value="1"/>
</dbReference>
<dbReference type="GO" id="GO:0016740">
    <property type="term" value="F:transferase activity"/>
    <property type="evidence" value="ECO:0007669"/>
    <property type="project" value="UniProtKB-KW"/>
</dbReference>
<gene>
    <name evidence="2" type="ORF">ACFLIM_40225</name>
</gene>
<name>A0ABW7APY2_9ACTN</name>
<dbReference type="SUPFAM" id="SSF89796">
    <property type="entry name" value="CoA-transferase family III (CaiB/BaiF)"/>
    <property type="match status" value="1"/>
</dbReference>
<dbReference type="RefSeq" id="WP_393174202.1">
    <property type="nucleotide sequence ID" value="NZ_JBICRM010000036.1"/>
</dbReference>
<dbReference type="InterPro" id="IPR003673">
    <property type="entry name" value="CoA-Trfase_fam_III"/>
</dbReference>
<organism evidence="2 3">
    <name type="scientific">Nonomuraea marmarensis</name>
    <dbReference type="NCBI Taxonomy" id="3351344"/>
    <lineage>
        <taxon>Bacteria</taxon>
        <taxon>Bacillati</taxon>
        <taxon>Actinomycetota</taxon>
        <taxon>Actinomycetes</taxon>
        <taxon>Streptosporangiales</taxon>
        <taxon>Streptosporangiaceae</taxon>
        <taxon>Nonomuraea</taxon>
    </lineage>
</organism>
<dbReference type="Proteomes" id="UP001603978">
    <property type="component" value="Unassembled WGS sequence"/>
</dbReference>
<accession>A0ABW7APY2</accession>
<dbReference type="InterPro" id="IPR050483">
    <property type="entry name" value="CoA-transferase_III_domain"/>
</dbReference>
<dbReference type="PANTHER" id="PTHR48207:SF3">
    <property type="entry name" value="SUCCINATE--HYDROXYMETHYLGLUTARATE COA-TRANSFERASE"/>
    <property type="match status" value="1"/>
</dbReference>
<dbReference type="PANTHER" id="PTHR48207">
    <property type="entry name" value="SUCCINATE--HYDROXYMETHYLGLUTARATE COA-TRANSFERASE"/>
    <property type="match status" value="1"/>
</dbReference>
<protein>
    <submittedName>
        <fullName evidence="2">CaiB/BaiF CoA transferase family protein</fullName>
    </submittedName>
</protein>
<evidence type="ECO:0000256" key="1">
    <source>
        <dbReference type="ARBA" id="ARBA00022679"/>
    </source>
</evidence>
<evidence type="ECO:0000313" key="2">
    <source>
        <dbReference type="EMBL" id="MFG1709435.1"/>
    </source>
</evidence>
<keyword evidence="1 2" id="KW-0808">Transferase</keyword>
<dbReference type="Gene3D" id="3.40.50.10540">
    <property type="entry name" value="Crotonobetainyl-coa:carnitine coa-transferase, domain 1"/>
    <property type="match status" value="1"/>
</dbReference>
<evidence type="ECO:0000313" key="3">
    <source>
        <dbReference type="Proteomes" id="UP001603978"/>
    </source>
</evidence>
<dbReference type="Pfam" id="PF02515">
    <property type="entry name" value="CoA_transf_3"/>
    <property type="match status" value="1"/>
</dbReference>
<sequence>MKPLEGISVVDFTQVYMGPSCTQLLGDYGADVIKIERPGVGDLSRNSIPDRDGLDNPIFMSINRNKRSVSIDTRREEGKEVIYRLVKDADVVVSNFRSGVMERLGFGYERLREMNPRIIWASGTGFGPEGPYSHKGGQDVIAQAYSGVMWRRESPDLPLSVYPTTLADYTTGMHLMQGILLALRTRDLTGEGQKVEVTMYDSMLHMQMQEACMQLNRGYEINWASMPLSGVFTTSDGAVCMVGAFKENPLRDVSEALELEEDLSQREEFSTQEAQFARRPQLQAIFRERFATNTTDHWIKRLEAQDILCAPVRTMEQALADEQTAVNQMILEMDHPVAGVIRALAAPIRLSSSPSEVRHAPPRLGEHNAEVLAEHGYSAEQIEALVAAGVLR</sequence>
<dbReference type="InterPro" id="IPR023606">
    <property type="entry name" value="CoA-Trfase_III_dom_1_sf"/>
</dbReference>
<comment type="caution">
    <text evidence="2">The sequence shown here is derived from an EMBL/GenBank/DDBJ whole genome shotgun (WGS) entry which is preliminary data.</text>
</comment>
<dbReference type="InterPro" id="IPR044855">
    <property type="entry name" value="CoA-Trfase_III_dom3_sf"/>
</dbReference>